<organism evidence="2 3">
    <name type="scientific">Actinacidiphila rubida</name>
    <dbReference type="NCBI Taxonomy" id="310780"/>
    <lineage>
        <taxon>Bacteria</taxon>
        <taxon>Bacillati</taxon>
        <taxon>Actinomycetota</taxon>
        <taxon>Actinomycetes</taxon>
        <taxon>Kitasatosporales</taxon>
        <taxon>Streptomycetaceae</taxon>
        <taxon>Actinacidiphila</taxon>
    </lineage>
</organism>
<name>A0A1H8JY74_9ACTN</name>
<dbReference type="Proteomes" id="UP000181951">
    <property type="component" value="Unassembled WGS sequence"/>
</dbReference>
<dbReference type="STRING" id="310780.SAMN05216267_1011110"/>
<evidence type="ECO:0000256" key="1">
    <source>
        <dbReference type="SAM" id="MobiDB-lite"/>
    </source>
</evidence>
<protein>
    <submittedName>
        <fullName evidence="2">Uncharacterized protein</fullName>
    </submittedName>
</protein>
<sequence length="161" mass="16973">MRNQVRGNRGERSDSPSGATREAGLPLFAPAAVELDTADRDDVLAEDLFEDELLDVARLFCPDCSQPIAVLDDEDRLPEHAVCPTPWNPFGLTVCGGSGRPVAEGLPLDEGRPLDGAAGDAPEFAVLLALPAGLDWRTQPFSHVGGPGSRPVRLVVPALAA</sequence>
<evidence type="ECO:0000313" key="2">
    <source>
        <dbReference type="EMBL" id="SEN85551.1"/>
    </source>
</evidence>
<keyword evidence="3" id="KW-1185">Reference proteome</keyword>
<accession>A0A1H8JY74</accession>
<evidence type="ECO:0000313" key="3">
    <source>
        <dbReference type="Proteomes" id="UP000181951"/>
    </source>
</evidence>
<dbReference type="EMBL" id="FODD01000011">
    <property type="protein sequence ID" value="SEN85551.1"/>
    <property type="molecule type" value="Genomic_DNA"/>
</dbReference>
<dbReference type="OrthoDB" id="4330280at2"/>
<dbReference type="RefSeq" id="WP_069466998.1">
    <property type="nucleotide sequence ID" value="NZ_FODD01000011.1"/>
</dbReference>
<dbReference type="AlphaFoldDB" id="A0A1H8JY74"/>
<feature type="region of interest" description="Disordered" evidence="1">
    <location>
        <begin position="1"/>
        <end position="25"/>
    </location>
</feature>
<proteinExistence type="predicted"/>
<reference evidence="2 3" key="1">
    <citation type="submission" date="2016-10" db="EMBL/GenBank/DDBJ databases">
        <authorList>
            <person name="de Groot N.N."/>
        </authorList>
    </citation>
    <scope>NUCLEOTIDE SEQUENCE [LARGE SCALE GENOMIC DNA]</scope>
    <source>
        <strain evidence="2 3">CGMCC 4.2026</strain>
    </source>
</reference>
<gene>
    <name evidence="2" type="ORF">SAMN05216267_1011110</name>
</gene>